<dbReference type="GO" id="GO:0005634">
    <property type="term" value="C:nucleus"/>
    <property type="evidence" value="ECO:0007669"/>
    <property type="project" value="UniProtKB-SubCell"/>
</dbReference>
<comment type="subcellular location">
    <subcellularLocation>
        <location evidence="1">Nucleus</location>
    </subcellularLocation>
</comment>
<dbReference type="GO" id="GO:0034605">
    <property type="term" value="P:cellular response to heat"/>
    <property type="evidence" value="ECO:0007669"/>
    <property type="project" value="TreeGrafter"/>
</dbReference>
<dbReference type="InterPro" id="IPR036388">
    <property type="entry name" value="WH-like_DNA-bd_sf"/>
</dbReference>
<organism evidence="8 9">
    <name type="scientific">Arabis nemorensis</name>
    <dbReference type="NCBI Taxonomy" id="586526"/>
    <lineage>
        <taxon>Eukaryota</taxon>
        <taxon>Viridiplantae</taxon>
        <taxon>Streptophyta</taxon>
        <taxon>Embryophyta</taxon>
        <taxon>Tracheophyta</taxon>
        <taxon>Spermatophyta</taxon>
        <taxon>Magnoliopsida</taxon>
        <taxon>eudicotyledons</taxon>
        <taxon>Gunneridae</taxon>
        <taxon>Pentapetalae</taxon>
        <taxon>rosids</taxon>
        <taxon>malvids</taxon>
        <taxon>Brassicales</taxon>
        <taxon>Brassicaceae</taxon>
        <taxon>Arabideae</taxon>
        <taxon>Arabis</taxon>
    </lineage>
</organism>
<sequence>MERGRRRVDVFGFVKKAYEMVDDHSTDSIVSWGPDGSSFIVWKPLECKRDLLTKHLQIYNFTKFKAYGFREIASGEEHLEFACNDFVRGKPELLGKIAERHAARIQALRDQRQPLRDRLKNCKTREEWELASKEWMEMREKDFREKVEAYELAMAIERLRAKRLEDQMHHVSTAMAAPFFSTLFQPYVYQVVLVLPFRFNLVQFSLLRSLITTVVSQMLICYRLKRRIGFFYSEKGDWRGISSDTYSSLMKYLEDTSTSSDYPSIKRRSSLFDMIPDEVADVLMESHELQAENINPAETQMPLLILETEECESMNSTNSSAEEPPSVTASDSYRQEDTTQPQLQSTGSFPVLYPPYFSPFYSFPFPIWPAGYVSEPTRDCQQK</sequence>
<proteinExistence type="inferred from homology"/>
<dbReference type="Gene3D" id="1.10.10.10">
    <property type="entry name" value="Winged helix-like DNA-binding domain superfamily/Winged helix DNA-binding domain"/>
    <property type="match status" value="1"/>
</dbReference>
<dbReference type="OrthoDB" id="60033at2759"/>
<comment type="caution">
    <text evidence="8">The sequence shown here is derived from an EMBL/GenBank/DDBJ whole genome shotgun (WGS) entry which is preliminary data.</text>
</comment>
<evidence type="ECO:0000256" key="2">
    <source>
        <dbReference type="ARBA" id="ARBA00023016"/>
    </source>
</evidence>
<feature type="compositionally biased region" description="Polar residues" evidence="6">
    <location>
        <begin position="313"/>
        <end position="347"/>
    </location>
</feature>
<dbReference type="PANTHER" id="PTHR10015">
    <property type="entry name" value="HEAT SHOCK TRANSCRIPTION FACTOR"/>
    <property type="match status" value="1"/>
</dbReference>
<feature type="domain" description="HSF-type DNA-binding" evidence="7">
    <location>
        <begin position="9"/>
        <end position="100"/>
    </location>
</feature>
<dbReference type="Proteomes" id="UP000489600">
    <property type="component" value="Unassembled WGS sequence"/>
</dbReference>
<accession>A0A565CFJ4</accession>
<reference evidence="8" key="1">
    <citation type="submission" date="2019-07" db="EMBL/GenBank/DDBJ databases">
        <authorList>
            <person name="Dittberner H."/>
        </authorList>
    </citation>
    <scope>NUCLEOTIDE SEQUENCE [LARGE SCALE GENOMIC DNA]</scope>
</reference>
<dbReference type="Pfam" id="PF00447">
    <property type="entry name" value="HSF_DNA-bind"/>
    <property type="match status" value="1"/>
</dbReference>
<evidence type="ECO:0000256" key="4">
    <source>
        <dbReference type="ARBA" id="ARBA00023242"/>
    </source>
</evidence>
<keyword evidence="3" id="KW-0238">DNA-binding</keyword>
<dbReference type="InterPro" id="IPR036390">
    <property type="entry name" value="WH_DNA-bd_sf"/>
</dbReference>
<evidence type="ECO:0000259" key="7">
    <source>
        <dbReference type="SMART" id="SM00415"/>
    </source>
</evidence>
<dbReference type="SUPFAM" id="SSF46785">
    <property type="entry name" value="Winged helix' DNA-binding domain"/>
    <property type="match status" value="1"/>
</dbReference>
<evidence type="ECO:0000256" key="3">
    <source>
        <dbReference type="ARBA" id="ARBA00023125"/>
    </source>
</evidence>
<evidence type="ECO:0000313" key="8">
    <source>
        <dbReference type="EMBL" id="VVB12409.1"/>
    </source>
</evidence>
<dbReference type="GO" id="GO:0000978">
    <property type="term" value="F:RNA polymerase II cis-regulatory region sequence-specific DNA binding"/>
    <property type="evidence" value="ECO:0007669"/>
    <property type="project" value="TreeGrafter"/>
</dbReference>
<comment type="similarity">
    <text evidence="5">Belongs to the HSF family.</text>
</comment>
<evidence type="ECO:0000256" key="6">
    <source>
        <dbReference type="SAM" id="MobiDB-lite"/>
    </source>
</evidence>
<feature type="region of interest" description="Disordered" evidence="6">
    <location>
        <begin position="312"/>
        <end position="348"/>
    </location>
</feature>
<protein>
    <recommendedName>
        <fullName evidence="7">HSF-type DNA-binding domain-containing protein</fullName>
    </recommendedName>
</protein>
<keyword evidence="4" id="KW-0539">Nucleus</keyword>
<gene>
    <name evidence="8" type="ORF">ANE_LOCUS22853</name>
</gene>
<dbReference type="AlphaFoldDB" id="A0A565CFJ4"/>
<dbReference type="GO" id="GO:0006357">
    <property type="term" value="P:regulation of transcription by RNA polymerase II"/>
    <property type="evidence" value="ECO:0007669"/>
    <property type="project" value="TreeGrafter"/>
</dbReference>
<dbReference type="PANTHER" id="PTHR10015:SF427">
    <property type="entry name" value="HEAT SHOCK FACTOR PROTEIN"/>
    <property type="match status" value="1"/>
</dbReference>
<evidence type="ECO:0000256" key="1">
    <source>
        <dbReference type="ARBA" id="ARBA00004123"/>
    </source>
</evidence>
<dbReference type="GO" id="GO:0003700">
    <property type="term" value="F:DNA-binding transcription factor activity"/>
    <property type="evidence" value="ECO:0007669"/>
    <property type="project" value="InterPro"/>
</dbReference>
<dbReference type="InterPro" id="IPR000232">
    <property type="entry name" value="HSF_DNA-bd"/>
</dbReference>
<dbReference type="SMART" id="SM00415">
    <property type="entry name" value="HSF"/>
    <property type="match status" value="1"/>
</dbReference>
<evidence type="ECO:0000256" key="5">
    <source>
        <dbReference type="RuleBase" id="RU004020"/>
    </source>
</evidence>
<keyword evidence="2" id="KW-0346">Stress response</keyword>
<name>A0A565CFJ4_9BRAS</name>
<keyword evidence="9" id="KW-1185">Reference proteome</keyword>
<evidence type="ECO:0000313" key="9">
    <source>
        <dbReference type="Proteomes" id="UP000489600"/>
    </source>
</evidence>
<dbReference type="EMBL" id="CABITT030000007">
    <property type="protein sequence ID" value="VVB12409.1"/>
    <property type="molecule type" value="Genomic_DNA"/>
</dbReference>